<dbReference type="Proteomes" id="UP000800041">
    <property type="component" value="Unassembled WGS sequence"/>
</dbReference>
<organism evidence="2 3">
    <name type="scientific">Aulographum hederae CBS 113979</name>
    <dbReference type="NCBI Taxonomy" id="1176131"/>
    <lineage>
        <taxon>Eukaryota</taxon>
        <taxon>Fungi</taxon>
        <taxon>Dikarya</taxon>
        <taxon>Ascomycota</taxon>
        <taxon>Pezizomycotina</taxon>
        <taxon>Dothideomycetes</taxon>
        <taxon>Pleosporomycetidae</taxon>
        <taxon>Aulographales</taxon>
        <taxon>Aulographaceae</taxon>
    </lineage>
</organism>
<feature type="transmembrane region" description="Helical" evidence="1">
    <location>
        <begin position="20"/>
        <end position="39"/>
    </location>
</feature>
<name>A0A6G1GLB7_9PEZI</name>
<dbReference type="AlphaFoldDB" id="A0A6G1GLB7"/>
<sequence length="218" mass="25834">MSNEMRKRSKKDRIRYELRWEQWASFIILLFISVLPLVFKEALVSYVEGYLDAGTIDKRDILSPEDWNQLRTISDHLVIFEGATLHLQGDRTTLERVSESLEAIHEWLQEALVSYVIRFKLVCNELSTSLRIIQKKVHVSSYYTAARLLSLTIRTTFFKDKEGQFKKEESERENLSPFQLILQKHHDNQRPQSQVEFDTYCDETPSYEVKVSPIEWWT</sequence>
<proteinExistence type="predicted"/>
<accession>A0A6G1GLB7</accession>
<keyword evidence="1" id="KW-0472">Membrane</keyword>
<keyword evidence="1" id="KW-1133">Transmembrane helix</keyword>
<evidence type="ECO:0000256" key="1">
    <source>
        <dbReference type="SAM" id="Phobius"/>
    </source>
</evidence>
<gene>
    <name evidence="2" type="ORF">K402DRAFT_440179</name>
</gene>
<keyword evidence="1" id="KW-0812">Transmembrane</keyword>
<keyword evidence="3" id="KW-1185">Reference proteome</keyword>
<protein>
    <submittedName>
        <fullName evidence="2">Uncharacterized protein</fullName>
    </submittedName>
</protein>
<evidence type="ECO:0000313" key="3">
    <source>
        <dbReference type="Proteomes" id="UP000800041"/>
    </source>
</evidence>
<dbReference type="EMBL" id="ML977196">
    <property type="protein sequence ID" value="KAF1981632.1"/>
    <property type="molecule type" value="Genomic_DNA"/>
</dbReference>
<evidence type="ECO:0000313" key="2">
    <source>
        <dbReference type="EMBL" id="KAF1981632.1"/>
    </source>
</evidence>
<reference evidence="2" key="1">
    <citation type="journal article" date="2020" name="Stud. Mycol.">
        <title>101 Dothideomycetes genomes: a test case for predicting lifestyles and emergence of pathogens.</title>
        <authorList>
            <person name="Haridas S."/>
            <person name="Albert R."/>
            <person name="Binder M."/>
            <person name="Bloem J."/>
            <person name="Labutti K."/>
            <person name="Salamov A."/>
            <person name="Andreopoulos B."/>
            <person name="Baker S."/>
            <person name="Barry K."/>
            <person name="Bills G."/>
            <person name="Bluhm B."/>
            <person name="Cannon C."/>
            <person name="Castanera R."/>
            <person name="Culley D."/>
            <person name="Daum C."/>
            <person name="Ezra D."/>
            <person name="Gonzalez J."/>
            <person name="Henrissat B."/>
            <person name="Kuo A."/>
            <person name="Liang C."/>
            <person name="Lipzen A."/>
            <person name="Lutzoni F."/>
            <person name="Magnuson J."/>
            <person name="Mondo S."/>
            <person name="Nolan M."/>
            <person name="Ohm R."/>
            <person name="Pangilinan J."/>
            <person name="Park H.-J."/>
            <person name="Ramirez L."/>
            <person name="Alfaro M."/>
            <person name="Sun H."/>
            <person name="Tritt A."/>
            <person name="Yoshinaga Y."/>
            <person name="Zwiers L.-H."/>
            <person name="Turgeon B."/>
            <person name="Goodwin S."/>
            <person name="Spatafora J."/>
            <person name="Crous P."/>
            <person name="Grigoriev I."/>
        </authorList>
    </citation>
    <scope>NUCLEOTIDE SEQUENCE</scope>
    <source>
        <strain evidence="2">CBS 113979</strain>
    </source>
</reference>